<comment type="catalytic activity">
    <reaction evidence="7">
        <text>D-glycero-beta-D-manno-heptose 1-phosphate + ATP + H(+) = ADP-D-glycero-beta-D-manno-heptose + diphosphate</text>
        <dbReference type="Rhea" id="RHEA:27465"/>
        <dbReference type="ChEBI" id="CHEBI:15378"/>
        <dbReference type="ChEBI" id="CHEBI:30616"/>
        <dbReference type="ChEBI" id="CHEBI:33019"/>
        <dbReference type="ChEBI" id="CHEBI:59967"/>
        <dbReference type="ChEBI" id="CHEBI:61593"/>
        <dbReference type="EC" id="2.7.7.70"/>
    </reaction>
</comment>
<evidence type="ECO:0000256" key="5">
    <source>
        <dbReference type="ARBA" id="ARBA00022840"/>
    </source>
</evidence>
<dbReference type="InterPro" id="IPR050385">
    <property type="entry name" value="Archaeal_FAD_synthase"/>
</dbReference>
<dbReference type="Gene3D" id="3.40.50.620">
    <property type="entry name" value="HUPs"/>
    <property type="match status" value="1"/>
</dbReference>
<dbReference type="InterPro" id="IPR011914">
    <property type="entry name" value="RfaE_dom_II"/>
</dbReference>
<evidence type="ECO:0000259" key="8">
    <source>
        <dbReference type="Pfam" id="PF01467"/>
    </source>
</evidence>
<evidence type="ECO:0000256" key="1">
    <source>
        <dbReference type="ARBA" id="ARBA00012519"/>
    </source>
</evidence>
<keyword evidence="10" id="KW-1185">Reference proteome</keyword>
<keyword evidence="3 9" id="KW-0548">Nucleotidyltransferase</keyword>
<organism evidence="9 10">
    <name type="scientific">Achromobacter pestifer</name>
    <dbReference type="NCBI Taxonomy" id="1353889"/>
    <lineage>
        <taxon>Bacteria</taxon>
        <taxon>Pseudomonadati</taxon>
        <taxon>Pseudomonadota</taxon>
        <taxon>Betaproteobacteria</taxon>
        <taxon>Burkholderiales</taxon>
        <taxon>Alcaligenaceae</taxon>
        <taxon>Achromobacter</taxon>
    </lineage>
</organism>
<feature type="domain" description="Cytidyltransferase-like" evidence="8">
    <location>
        <begin position="42"/>
        <end position="137"/>
    </location>
</feature>
<dbReference type="PANTHER" id="PTHR43793">
    <property type="entry name" value="FAD SYNTHASE"/>
    <property type="match status" value="1"/>
</dbReference>
<keyword evidence="2 9" id="KW-0808">Transferase</keyword>
<keyword evidence="5" id="KW-0067">ATP-binding</keyword>
<dbReference type="GO" id="GO:0005975">
    <property type="term" value="P:carbohydrate metabolic process"/>
    <property type="evidence" value="ECO:0007669"/>
    <property type="project" value="InterPro"/>
</dbReference>
<proteinExistence type="predicted"/>
<name>A0A6S7A451_9BURK</name>
<protein>
    <recommendedName>
        <fullName evidence="1">D-glycero-beta-D-manno-heptose 1-phosphate adenylyltransferase</fullName>
        <ecNumber evidence="1">2.7.7.70</ecNumber>
    </recommendedName>
</protein>
<dbReference type="InterPro" id="IPR014729">
    <property type="entry name" value="Rossmann-like_a/b/a_fold"/>
</dbReference>
<evidence type="ECO:0000256" key="2">
    <source>
        <dbReference type="ARBA" id="ARBA00022679"/>
    </source>
</evidence>
<dbReference type="EMBL" id="CADIJX010000012">
    <property type="protein sequence ID" value="CAB3705246.1"/>
    <property type="molecule type" value="Genomic_DNA"/>
</dbReference>
<sequence>MGGGAGGYNRRMPAARFESKVLSRDECVAAVAAGRLPRPLVFTNGVFDILHRGHATYLDQAAQLGATLVVAVNTDESVRRLGKGDERPLNRMEDRAALLAALGFVTVVTSFHEDTPEALIGQIKPDLIVKGGDYDMEKLPETALVKTWGGRAVAIPFEFERSTTALVKKIQGA</sequence>
<evidence type="ECO:0000256" key="7">
    <source>
        <dbReference type="ARBA" id="ARBA00047428"/>
    </source>
</evidence>
<dbReference type="AlphaFoldDB" id="A0A6S7A451"/>
<gene>
    <name evidence="9" type="ORF">LMG3431_05660</name>
</gene>
<evidence type="ECO:0000313" key="9">
    <source>
        <dbReference type="EMBL" id="CAB3705246.1"/>
    </source>
</evidence>
<dbReference type="GO" id="GO:0016773">
    <property type="term" value="F:phosphotransferase activity, alcohol group as acceptor"/>
    <property type="evidence" value="ECO:0007669"/>
    <property type="project" value="InterPro"/>
</dbReference>
<keyword evidence="6" id="KW-0119">Carbohydrate metabolism</keyword>
<dbReference type="PANTHER" id="PTHR43793:SF2">
    <property type="entry name" value="BIFUNCTIONAL PROTEIN HLDE"/>
    <property type="match status" value="1"/>
</dbReference>
<evidence type="ECO:0000256" key="4">
    <source>
        <dbReference type="ARBA" id="ARBA00022741"/>
    </source>
</evidence>
<keyword evidence="4" id="KW-0547">Nucleotide-binding</keyword>
<evidence type="ECO:0000313" key="10">
    <source>
        <dbReference type="Proteomes" id="UP000494108"/>
    </source>
</evidence>
<reference evidence="9 10" key="1">
    <citation type="submission" date="2020-04" db="EMBL/GenBank/DDBJ databases">
        <authorList>
            <person name="De Canck E."/>
        </authorList>
    </citation>
    <scope>NUCLEOTIDE SEQUENCE [LARGE SCALE GENOMIC DNA]</scope>
    <source>
        <strain evidence="9 10">LMG 3431</strain>
    </source>
</reference>
<dbReference type="Proteomes" id="UP000494108">
    <property type="component" value="Unassembled WGS sequence"/>
</dbReference>
<accession>A0A6S7A451</accession>
<dbReference type="InterPro" id="IPR004821">
    <property type="entry name" value="Cyt_trans-like"/>
</dbReference>
<evidence type="ECO:0000256" key="3">
    <source>
        <dbReference type="ARBA" id="ARBA00022695"/>
    </source>
</evidence>
<dbReference type="NCBIfam" id="TIGR00125">
    <property type="entry name" value="cyt_tran_rel"/>
    <property type="match status" value="1"/>
</dbReference>
<dbReference type="Pfam" id="PF01467">
    <property type="entry name" value="CTP_transf_like"/>
    <property type="match status" value="1"/>
</dbReference>
<dbReference type="EC" id="2.7.7.70" evidence="1"/>
<evidence type="ECO:0000256" key="6">
    <source>
        <dbReference type="ARBA" id="ARBA00023277"/>
    </source>
</evidence>
<dbReference type="GO" id="GO:0016779">
    <property type="term" value="F:nucleotidyltransferase activity"/>
    <property type="evidence" value="ECO:0007669"/>
    <property type="project" value="UniProtKB-KW"/>
</dbReference>
<dbReference type="GO" id="GO:0005524">
    <property type="term" value="F:ATP binding"/>
    <property type="evidence" value="ECO:0007669"/>
    <property type="project" value="UniProtKB-KW"/>
</dbReference>
<dbReference type="SUPFAM" id="SSF52374">
    <property type="entry name" value="Nucleotidylyl transferase"/>
    <property type="match status" value="1"/>
</dbReference>
<dbReference type="NCBIfam" id="TIGR02199">
    <property type="entry name" value="rfaE_dom_II"/>
    <property type="match status" value="1"/>
</dbReference>